<dbReference type="SUPFAM" id="SSF54001">
    <property type="entry name" value="Cysteine proteinases"/>
    <property type="match status" value="1"/>
</dbReference>
<dbReference type="EMBL" id="GEVL01016183">
    <property type="protein sequence ID" value="JAU61158.1"/>
    <property type="molecule type" value="Transcribed_RNA"/>
</dbReference>
<name>A0A1J3GZG7_NOCCA</name>
<keyword evidence="2" id="KW-0645">Protease</keyword>
<dbReference type="Pfam" id="PF02902">
    <property type="entry name" value="Peptidase_C48"/>
    <property type="match status" value="1"/>
</dbReference>
<evidence type="ECO:0000256" key="1">
    <source>
        <dbReference type="ARBA" id="ARBA00005234"/>
    </source>
</evidence>
<protein>
    <recommendedName>
        <fullName evidence="5">Ubiquitin-like protease family profile domain-containing protein</fullName>
    </recommendedName>
</protein>
<evidence type="ECO:0000256" key="3">
    <source>
        <dbReference type="ARBA" id="ARBA00022801"/>
    </source>
</evidence>
<dbReference type="InterPro" id="IPR015410">
    <property type="entry name" value="DUF1985"/>
</dbReference>
<evidence type="ECO:0000256" key="4">
    <source>
        <dbReference type="SAM" id="MobiDB-lite"/>
    </source>
</evidence>
<dbReference type="InterPro" id="IPR003653">
    <property type="entry name" value="Peptidase_C48_C"/>
</dbReference>
<evidence type="ECO:0000313" key="6">
    <source>
        <dbReference type="EMBL" id="JAU61158.1"/>
    </source>
</evidence>
<gene>
    <name evidence="6" type="ORF">LE_TR5398_c2_g1_i1_g.19055</name>
</gene>
<evidence type="ECO:0000256" key="2">
    <source>
        <dbReference type="ARBA" id="ARBA00022670"/>
    </source>
</evidence>
<organism evidence="6">
    <name type="scientific">Noccaea caerulescens</name>
    <name type="common">Alpine penny-cress</name>
    <name type="synonym">Thlaspi caerulescens</name>
    <dbReference type="NCBI Taxonomy" id="107243"/>
    <lineage>
        <taxon>Eukaryota</taxon>
        <taxon>Viridiplantae</taxon>
        <taxon>Streptophyta</taxon>
        <taxon>Embryophyta</taxon>
        <taxon>Tracheophyta</taxon>
        <taxon>Spermatophyta</taxon>
        <taxon>Magnoliopsida</taxon>
        <taxon>eudicotyledons</taxon>
        <taxon>Gunneridae</taxon>
        <taxon>Pentapetalae</taxon>
        <taxon>rosids</taxon>
        <taxon>malvids</taxon>
        <taxon>Brassicales</taxon>
        <taxon>Brassicaceae</taxon>
        <taxon>Coluteocarpeae</taxon>
        <taxon>Noccaea</taxon>
    </lineage>
</organism>
<feature type="region of interest" description="Disordered" evidence="4">
    <location>
        <begin position="199"/>
        <end position="240"/>
    </location>
</feature>
<evidence type="ECO:0000259" key="5">
    <source>
        <dbReference type="PROSITE" id="PS50600"/>
    </source>
</evidence>
<dbReference type="Pfam" id="PF09331">
    <property type="entry name" value="DUF1985"/>
    <property type="match status" value="1"/>
</dbReference>
<keyword evidence="3" id="KW-0378">Hydrolase</keyword>
<dbReference type="GO" id="GO:0008234">
    <property type="term" value="F:cysteine-type peptidase activity"/>
    <property type="evidence" value="ECO:0007669"/>
    <property type="project" value="InterPro"/>
</dbReference>
<dbReference type="InterPro" id="IPR038765">
    <property type="entry name" value="Papain-like_cys_pep_sf"/>
</dbReference>
<reference evidence="6" key="1">
    <citation type="submission" date="2016-07" db="EMBL/GenBank/DDBJ databases">
        <title>De novo transcriptome assembly of four accessions of the metal hyperaccumulator plant Noccaea caerulescens.</title>
        <authorList>
            <person name="Blande D."/>
            <person name="Halimaa P."/>
            <person name="Tervahauta A.I."/>
            <person name="Aarts M.G."/>
            <person name="Karenlampi S.O."/>
        </authorList>
    </citation>
    <scope>NUCLEOTIDE SEQUENCE</scope>
</reference>
<proteinExistence type="inferred from homology"/>
<dbReference type="Gene3D" id="3.40.395.10">
    <property type="entry name" value="Adenoviral Proteinase, Chain A"/>
    <property type="match status" value="1"/>
</dbReference>
<feature type="domain" description="Ubiquitin-like protease family profile" evidence="5">
    <location>
        <begin position="397"/>
        <end position="569"/>
    </location>
</feature>
<dbReference type="AlphaFoldDB" id="A0A1J3GZG7"/>
<dbReference type="PANTHER" id="PTHR48449:SF2">
    <property type="entry name" value="UBIQUITIN-LIKE PROTEASE FAMILY PROFILE DOMAIN-CONTAINING PROTEIN"/>
    <property type="match status" value="1"/>
</dbReference>
<sequence length="606" mass="66636">MLLSMLKRSKNLGSEIRVKYACLLLVDGMLCRRSSPMKIPREHVEMIRDLQYFLSYPWCRFAFDMTMQCIKTRQINQLAQPTVAIQGFIHALQLVVIEAVPDAVSAVGDGSDIESGEEDSGAVVGLKLDRFWELDVDDSVAVTSIIEAGGEEGDDGNDLSWVDEVDDPVVEYMLKHIGEGFTFKREHFRGGQWRGVATASHVSRSAHTGKRKGKAPAGPSVSSPSDCGRGKKARKQVPTGSHVSLDYGKIAEMVADQIKEALAVAGGSFRSSLQTDLKEMEDRVLARLSSDVRKKVDDHMKSKYADVTIGGVLRDLSDTGVPGGDATASDAASEDIDDVVVPPGDLSSNAKFKHIVDNPAPTMTLDFGAGLALKDSDLINLPQLIPADTSTVMDSCVMLLRETMFTLGGVDSDMRADVMPSVFPSLLAKHHARFKKTSKKESFEFDADIMDHIRNRTEATGKEWVKHVDFIYFPFNLDKNRWVAVLVDLPSSSLVVFDPNASAVRRSRLKAEVDFLCVMLPFFIRKAASCDEMASFPLTPLTFSRDVEVLQVPDRRQSGIVSVMVIEAHASGGLPKVHAITEDMIRERAEKLAVEMYELCCGDIED</sequence>
<comment type="similarity">
    <text evidence="1">Belongs to the peptidase C48 family.</text>
</comment>
<dbReference type="PANTHER" id="PTHR48449">
    <property type="entry name" value="DUF1985 DOMAIN-CONTAINING PROTEIN"/>
    <property type="match status" value="1"/>
</dbReference>
<dbReference type="PROSITE" id="PS50600">
    <property type="entry name" value="ULP_PROTEASE"/>
    <property type="match status" value="1"/>
</dbReference>
<dbReference type="GO" id="GO:0006508">
    <property type="term" value="P:proteolysis"/>
    <property type="evidence" value="ECO:0007669"/>
    <property type="project" value="UniProtKB-KW"/>
</dbReference>
<accession>A0A1J3GZG7</accession>